<dbReference type="CDD" id="cd05254">
    <property type="entry name" value="dTDP_HR_like_SDR_e"/>
    <property type="match status" value="1"/>
</dbReference>
<keyword evidence="6 8" id="KW-0560">Oxidoreductase</keyword>
<dbReference type="PANTHER" id="PTHR10491">
    <property type="entry name" value="DTDP-4-DEHYDRORHAMNOSE REDUCTASE"/>
    <property type="match status" value="1"/>
</dbReference>
<dbReference type="UniPathway" id="UPA00124"/>
<evidence type="ECO:0000313" key="8">
    <source>
        <dbReference type="EMBL" id="QPD06161.1"/>
    </source>
</evidence>
<dbReference type="AlphaFoldDB" id="A0A7S8FHX8"/>
<dbReference type="GO" id="GO:0019305">
    <property type="term" value="P:dTDP-rhamnose biosynthetic process"/>
    <property type="evidence" value="ECO:0007669"/>
    <property type="project" value="UniProtKB-UniPathway"/>
</dbReference>
<dbReference type="EC" id="1.1.1.133" evidence="3 6"/>
<dbReference type="SUPFAM" id="SSF51735">
    <property type="entry name" value="NAD(P)-binding Rossmann-fold domains"/>
    <property type="match status" value="1"/>
</dbReference>
<dbReference type="Pfam" id="PF04321">
    <property type="entry name" value="RmlD_sub_bind"/>
    <property type="match status" value="1"/>
</dbReference>
<comment type="function">
    <text evidence="6">Catalyzes the reduction of dTDP-6-deoxy-L-lyxo-4-hexulose to yield dTDP-L-rhamnose.</text>
</comment>
<dbReference type="GO" id="GO:0008831">
    <property type="term" value="F:dTDP-4-dehydrorhamnose reductase activity"/>
    <property type="evidence" value="ECO:0007669"/>
    <property type="project" value="UniProtKB-EC"/>
</dbReference>
<accession>A0A7S8FHX8</accession>
<sequence>MAPRVIITGAAGLIGQYFMKTAARWAPGWEVHGLTRAVLDLTDFSSVERTWERLKPNAVIHCAALSRTKECEQDPQKARHINVDATAHLACLSTNIPFIFLSSGEVFDGRRGWYREEDEAIPINFYGKTKLEAERLVLQNPRHTVVRIVLTAGTSPNGDRSFVEDMCRMARSGHLVTLFSDEFRCPLPAGVIVRAIWELAEVQAPGLYHLGGRERLSRWEIGQALLAWYPELQGHLKEGSARAHAGAPRPPDLSLNCEKLQAHLSFPIPGFRSWLTDRKHEGIDGWDYPPVYPET</sequence>
<dbReference type="Proteomes" id="UP000593737">
    <property type="component" value="Chromosome"/>
</dbReference>
<evidence type="ECO:0000259" key="7">
    <source>
        <dbReference type="Pfam" id="PF04321"/>
    </source>
</evidence>
<dbReference type="PANTHER" id="PTHR10491:SF4">
    <property type="entry name" value="METHIONINE ADENOSYLTRANSFERASE 2 SUBUNIT BETA"/>
    <property type="match status" value="1"/>
</dbReference>
<protein>
    <recommendedName>
        <fullName evidence="4 6">dTDP-4-dehydrorhamnose reductase</fullName>
        <ecNumber evidence="3 6">1.1.1.133</ecNumber>
    </recommendedName>
</protein>
<dbReference type="KEGG" id="nkf:Nkreftii_003935"/>
<evidence type="ECO:0000256" key="6">
    <source>
        <dbReference type="RuleBase" id="RU364082"/>
    </source>
</evidence>
<proteinExistence type="inferred from homology"/>
<evidence type="ECO:0000313" key="9">
    <source>
        <dbReference type="Proteomes" id="UP000593737"/>
    </source>
</evidence>
<organism evidence="8 9">
    <name type="scientific">Candidatus Nitrospira kreftii</name>
    <dbReference type="NCBI Taxonomy" id="2652173"/>
    <lineage>
        <taxon>Bacteria</taxon>
        <taxon>Pseudomonadati</taxon>
        <taxon>Nitrospirota</taxon>
        <taxon>Nitrospiria</taxon>
        <taxon>Nitrospirales</taxon>
        <taxon>Nitrospiraceae</taxon>
        <taxon>Nitrospira</taxon>
    </lineage>
</organism>
<evidence type="ECO:0000256" key="3">
    <source>
        <dbReference type="ARBA" id="ARBA00012929"/>
    </source>
</evidence>
<reference evidence="8 9" key="1">
    <citation type="journal article" date="2020" name="ISME J.">
        <title>Enrichment and physiological characterization of a novel comammox Nitrospira indicates ammonium inhibition of complete nitrification.</title>
        <authorList>
            <person name="Sakoula D."/>
            <person name="Koch H."/>
            <person name="Frank J."/>
            <person name="Jetten M.S.M."/>
            <person name="van Kessel M.A.H.J."/>
            <person name="Lucker S."/>
        </authorList>
    </citation>
    <scope>NUCLEOTIDE SEQUENCE [LARGE SCALE GENOMIC DNA]</scope>
    <source>
        <strain evidence="8">Comreactor17</strain>
    </source>
</reference>
<dbReference type="InterPro" id="IPR029903">
    <property type="entry name" value="RmlD-like-bd"/>
</dbReference>
<dbReference type="EMBL" id="CP047423">
    <property type="protein sequence ID" value="QPD06161.1"/>
    <property type="molecule type" value="Genomic_DNA"/>
</dbReference>
<evidence type="ECO:0000256" key="2">
    <source>
        <dbReference type="ARBA" id="ARBA00010944"/>
    </source>
</evidence>
<evidence type="ECO:0000256" key="1">
    <source>
        <dbReference type="ARBA" id="ARBA00004781"/>
    </source>
</evidence>
<feature type="domain" description="RmlD-like substrate binding" evidence="7">
    <location>
        <begin position="4"/>
        <end position="276"/>
    </location>
</feature>
<evidence type="ECO:0000256" key="4">
    <source>
        <dbReference type="ARBA" id="ARBA00017099"/>
    </source>
</evidence>
<comment type="catalytic activity">
    <reaction evidence="5">
        <text>dTDP-beta-L-rhamnose + NADP(+) = dTDP-4-dehydro-beta-L-rhamnose + NADPH + H(+)</text>
        <dbReference type="Rhea" id="RHEA:21796"/>
        <dbReference type="ChEBI" id="CHEBI:15378"/>
        <dbReference type="ChEBI" id="CHEBI:57510"/>
        <dbReference type="ChEBI" id="CHEBI:57783"/>
        <dbReference type="ChEBI" id="CHEBI:58349"/>
        <dbReference type="ChEBI" id="CHEBI:62830"/>
        <dbReference type="EC" id="1.1.1.133"/>
    </reaction>
</comment>
<dbReference type="Gene3D" id="3.40.50.720">
    <property type="entry name" value="NAD(P)-binding Rossmann-like Domain"/>
    <property type="match status" value="1"/>
</dbReference>
<evidence type="ECO:0000256" key="5">
    <source>
        <dbReference type="ARBA" id="ARBA00048200"/>
    </source>
</evidence>
<name>A0A7S8FHX8_9BACT</name>
<dbReference type="InterPro" id="IPR005913">
    <property type="entry name" value="dTDP_dehydrorham_reduct"/>
</dbReference>
<comment type="similarity">
    <text evidence="2 6">Belongs to the dTDP-4-dehydrorhamnose reductase family.</text>
</comment>
<keyword evidence="6" id="KW-0521">NADP</keyword>
<dbReference type="InterPro" id="IPR036291">
    <property type="entry name" value="NAD(P)-bd_dom_sf"/>
</dbReference>
<gene>
    <name evidence="8" type="ORF">Nkreftii_003935</name>
</gene>
<comment type="pathway">
    <text evidence="1 6">Carbohydrate biosynthesis; dTDP-L-rhamnose biosynthesis.</text>
</comment>